<dbReference type="InterPro" id="IPR010333">
    <property type="entry name" value="VirJ"/>
</dbReference>
<evidence type="ECO:0000259" key="3">
    <source>
        <dbReference type="Pfam" id="PF06057"/>
    </source>
</evidence>
<proteinExistence type="predicted"/>
<dbReference type="PIRSF" id="PIRSF029063">
    <property type="entry name" value="IV_sec_VirJ"/>
    <property type="match status" value="1"/>
</dbReference>
<dbReference type="OrthoDB" id="9807916at2"/>
<dbReference type="Gene3D" id="3.40.50.1820">
    <property type="entry name" value="alpha/beta hydrolase"/>
    <property type="match status" value="1"/>
</dbReference>
<accession>A0A5N7MMY8</accession>
<name>A0A5N7MMY8_9HYPH</name>
<keyword evidence="2" id="KW-1133">Transmembrane helix</keyword>
<feature type="region of interest" description="Disordered" evidence="1">
    <location>
        <begin position="1"/>
        <end position="28"/>
    </location>
</feature>
<gene>
    <name evidence="4" type="ORF">FS320_25445</name>
</gene>
<sequence length="495" mass="53581">MGTAADSSRREQFDFRQPDQNRQQRGQTMKPLKTIHILTVMLALAALLFGSILLGRSAWSALMPPTITTMRIDVDEFGPVDVVQAEERQPRGLVVLAANEADATASRQDALALAKAGLVAVSFNFEALRADFAKSPPTDECHYVSDDLKDLAQAVQRKLGLQRYFFPVIVGRGDGAAFAYAALAQAPANTLGGAIGIGFKPLLRIDRTYCFEPKLEPAGDGYFALRRVPDPPAPWRAIAPERERQSTEAFQGSDGDVAFVPAEDDAAIREALIENAVELGKTGERGHSQMPVSIIRPEGPVKGMAVIISGDGGWRDIDKSIGEWLAQKGVAVVGLDSLRYFWSKKNPKDVAADLALLFDHYGAEFGTDRYAIVGFSFGSDIMPDVWPELPKTIRDRVGVVSLLALGTNADFEVTVEGFIGSASAESRPLAPLLHQLPLDRTQCIYGTEEADDNETSCTAPELGEAQRVALEGGHHFDGDYSKAAEAIWGRLSPTP</sequence>
<dbReference type="Pfam" id="PF06057">
    <property type="entry name" value="VirJ"/>
    <property type="match status" value="1"/>
</dbReference>
<dbReference type="SUPFAM" id="SSF53474">
    <property type="entry name" value="alpha/beta-Hydrolases"/>
    <property type="match status" value="2"/>
</dbReference>
<dbReference type="InterPro" id="IPR029058">
    <property type="entry name" value="AB_hydrolase_fold"/>
</dbReference>
<protein>
    <submittedName>
        <fullName evidence="4">Virulence factor family protein</fullName>
    </submittedName>
</protein>
<keyword evidence="5" id="KW-1185">Reference proteome</keyword>
<feature type="domain" description="Bacterial virulence" evidence="3">
    <location>
        <begin position="304"/>
        <end position="488"/>
    </location>
</feature>
<evidence type="ECO:0000256" key="2">
    <source>
        <dbReference type="SAM" id="Phobius"/>
    </source>
</evidence>
<keyword evidence="2" id="KW-0812">Transmembrane</keyword>
<organism evidence="4 5">
    <name type="scientific">Microvirga tunisiensis</name>
    <dbReference type="NCBI Taxonomy" id="2108360"/>
    <lineage>
        <taxon>Bacteria</taxon>
        <taxon>Pseudomonadati</taxon>
        <taxon>Pseudomonadota</taxon>
        <taxon>Alphaproteobacteria</taxon>
        <taxon>Hyphomicrobiales</taxon>
        <taxon>Methylobacteriaceae</taxon>
        <taxon>Microvirga</taxon>
    </lineage>
</organism>
<dbReference type="Proteomes" id="UP000403266">
    <property type="component" value="Unassembled WGS sequence"/>
</dbReference>
<evidence type="ECO:0000313" key="5">
    <source>
        <dbReference type="Proteomes" id="UP000403266"/>
    </source>
</evidence>
<evidence type="ECO:0000313" key="4">
    <source>
        <dbReference type="EMBL" id="MPR28401.1"/>
    </source>
</evidence>
<comment type="caution">
    <text evidence="4">The sequence shown here is derived from an EMBL/GenBank/DDBJ whole genome shotgun (WGS) entry which is preliminary data.</text>
</comment>
<dbReference type="InterPro" id="IPR011225">
    <property type="entry name" value="IV_sec_VirJ"/>
</dbReference>
<dbReference type="EMBL" id="VOSK01000142">
    <property type="protein sequence ID" value="MPR28401.1"/>
    <property type="molecule type" value="Genomic_DNA"/>
</dbReference>
<feature type="transmembrane region" description="Helical" evidence="2">
    <location>
        <begin position="35"/>
        <end position="59"/>
    </location>
</feature>
<keyword evidence="2" id="KW-0472">Membrane</keyword>
<feature type="compositionally biased region" description="Basic and acidic residues" evidence="1">
    <location>
        <begin position="7"/>
        <end position="19"/>
    </location>
</feature>
<dbReference type="AlphaFoldDB" id="A0A5N7MMY8"/>
<reference evidence="4 5" key="1">
    <citation type="journal article" date="2019" name="Syst. Appl. Microbiol.">
        <title>Microvirga tunisiensis sp. nov., a root nodule symbiotic bacterium isolated from Lupinus micranthus and L. luteus grown in Northern Tunisia.</title>
        <authorList>
            <person name="Msaddak A."/>
            <person name="Rejili M."/>
            <person name="Duran D."/>
            <person name="Mars M."/>
            <person name="Palacios J.M."/>
            <person name="Ruiz-Argueso T."/>
            <person name="Rey L."/>
            <person name="Imperial J."/>
        </authorList>
    </citation>
    <scope>NUCLEOTIDE SEQUENCE [LARGE SCALE GENOMIC DNA]</scope>
    <source>
        <strain evidence="4 5">Lmie10</strain>
    </source>
</reference>
<evidence type="ECO:0000256" key="1">
    <source>
        <dbReference type="SAM" id="MobiDB-lite"/>
    </source>
</evidence>